<name>A0A2W7ISV6_9PROT</name>
<keyword evidence="9 12" id="KW-0030">Aminoacyl-tRNA synthetase</keyword>
<evidence type="ECO:0000259" key="15">
    <source>
        <dbReference type="Pfam" id="PF10458"/>
    </source>
</evidence>
<dbReference type="GO" id="GO:0006438">
    <property type="term" value="P:valyl-tRNA aminoacylation"/>
    <property type="evidence" value="ECO:0007669"/>
    <property type="project" value="UniProtKB-UniRule"/>
</dbReference>
<dbReference type="InterPro" id="IPR009080">
    <property type="entry name" value="tRNAsynth_Ia_anticodon-bd"/>
</dbReference>
<proteinExistence type="inferred from homology"/>
<dbReference type="InterPro" id="IPR009008">
    <property type="entry name" value="Val/Leu/Ile-tRNA-synth_edit"/>
</dbReference>
<dbReference type="NCBIfam" id="NF004349">
    <property type="entry name" value="PRK05729.1"/>
    <property type="match status" value="1"/>
</dbReference>
<dbReference type="Pfam" id="PF00133">
    <property type="entry name" value="tRNA-synt_1"/>
    <property type="match status" value="1"/>
</dbReference>
<dbReference type="InterPro" id="IPR001412">
    <property type="entry name" value="aa-tRNA-synth_I_CS"/>
</dbReference>
<feature type="coiled-coil region" evidence="12">
    <location>
        <begin position="845"/>
        <end position="900"/>
    </location>
</feature>
<comment type="catalytic activity">
    <reaction evidence="10 12">
        <text>tRNA(Val) + L-valine + ATP = L-valyl-tRNA(Val) + AMP + diphosphate</text>
        <dbReference type="Rhea" id="RHEA:10704"/>
        <dbReference type="Rhea" id="RHEA-COMP:9672"/>
        <dbReference type="Rhea" id="RHEA-COMP:9708"/>
        <dbReference type="ChEBI" id="CHEBI:30616"/>
        <dbReference type="ChEBI" id="CHEBI:33019"/>
        <dbReference type="ChEBI" id="CHEBI:57762"/>
        <dbReference type="ChEBI" id="CHEBI:78442"/>
        <dbReference type="ChEBI" id="CHEBI:78537"/>
        <dbReference type="ChEBI" id="CHEBI:456215"/>
        <dbReference type="EC" id="6.1.1.9"/>
    </reaction>
</comment>
<feature type="binding site" evidence="12">
    <location>
        <position position="555"/>
    </location>
    <ligand>
        <name>ATP</name>
        <dbReference type="ChEBI" id="CHEBI:30616"/>
    </ligand>
</feature>
<dbReference type="RefSeq" id="WP_111396175.1">
    <property type="nucleotide sequence ID" value="NZ_QKYU01000001.1"/>
</dbReference>
<evidence type="ECO:0000256" key="4">
    <source>
        <dbReference type="ARBA" id="ARBA00022598"/>
    </source>
</evidence>
<evidence type="ECO:0000256" key="2">
    <source>
        <dbReference type="ARBA" id="ARBA00011245"/>
    </source>
</evidence>
<dbReference type="InterPro" id="IPR010978">
    <property type="entry name" value="tRNA-bd_arm"/>
</dbReference>
<sequence length="906" mass="101371">MTSPISDTPLDKSFTPAAFETRLYEAWEGSGAFSADPASNAKPFTIMIPPPNVTGSLHIGHALDNTIQDILVRWRRMQGRDALWQPGTDHAGIATQMVVERLLASEGLDRRAIGREAFLGHVWEWKQKSGGTITRQLRRLGASLDWPRERFTMDAGLSEAVREVFVTLYRQGLLYRDRRLVNWDPRFQTAVSDLEVESRETKGHLWYLRYPVEGMEGRFITVATTRPETMLGDTAVAVHPEDPRYADLAGRRAILPLTGRRIPIVADAYSDPEKGTGAVKITPAHDFNDFEVGRRHGLPMPTVLDPEGHIYLAEISAELATIPGIADPAFVEGLEGQDRFAARTAIVEELERLGFLEKIEPHVNQVPHGDRSGVPIEPRLTLQWYCDAATLAKPAVEAVESGRTRFVPQQWENTFFAWMRDIQPWCVSRQLWWGHQIPAWYAPDGRVFVERTEAEALAAARAHYGREVVLIRDPDVLDTWFSSALWPFSTLGWPQKTPEVARYYPTDVLVTGFDIIFFWVARMMMMGCHFMGDVPFRTVYIHGLVRDEKGQKMSKSKGNVMDPLELVDAYGADALRFTIAALTGPGRDVKLGRKRVEDQRAFCTKIWNAARFLEMNGVAPDAAFDPAAATTPLARWLLDAGNRAVAEANAALEIFRFDDYARVAEKFVRGTYCDWFLEFAKPVFLGEDGPEKDEIKGVAQHAFGTILKLLHPVMPFMTEELWDRFGYGPEGSLIRTTWPEAVTVRNAAAARDELDWVVLLISEVRGLRAEMNVPPSIKVPLLLQDAAPATLARGKTWIEAISRMARATEVVALEGDAPHGVAQVTVAEATVMLPLADVIDLGAERARLVREQAKAEDEAERVRKKLSNSEFVSRAKEEVVEENRDRLAAHEAEAARLAAAIARIAR</sequence>
<dbReference type="PRINTS" id="PR00986">
    <property type="entry name" value="TRNASYNTHVAL"/>
</dbReference>
<keyword evidence="6 12" id="KW-0067">ATP-binding</keyword>
<comment type="domain">
    <text evidence="12">ValRS has two distinct active sites: one for aminoacylation and one for editing. The misactivated threonine is translocated from the active site to the editing site.</text>
</comment>
<feature type="domain" description="Valyl-tRNA synthetase tRNA-binding arm" evidence="15">
    <location>
        <begin position="840"/>
        <end position="904"/>
    </location>
</feature>
<dbReference type="PANTHER" id="PTHR11946">
    <property type="entry name" value="VALYL-TRNA SYNTHETASES"/>
    <property type="match status" value="1"/>
</dbReference>
<evidence type="ECO:0000256" key="11">
    <source>
        <dbReference type="ARBA" id="ARBA00060830"/>
    </source>
</evidence>
<dbReference type="InterPro" id="IPR013155">
    <property type="entry name" value="M/V/L/I-tRNA-synth_anticd-bd"/>
</dbReference>
<evidence type="ECO:0000313" key="16">
    <source>
        <dbReference type="EMBL" id="PZW50881.1"/>
    </source>
</evidence>
<evidence type="ECO:0000313" key="17">
    <source>
        <dbReference type="Proteomes" id="UP000249688"/>
    </source>
</evidence>
<dbReference type="SUPFAM" id="SSF52374">
    <property type="entry name" value="Nucleotidylyl transferase"/>
    <property type="match status" value="1"/>
</dbReference>
<evidence type="ECO:0000259" key="13">
    <source>
        <dbReference type="Pfam" id="PF00133"/>
    </source>
</evidence>
<dbReference type="HAMAP" id="MF_02004">
    <property type="entry name" value="Val_tRNA_synth_type1"/>
    <property type="match status" value="1"/>
</dbReference>
<dbReference type="GO" id="GO:0005524">
    <property type="term" value="F:ATP binding"/>
    <property type="evidence" value="ECO:0007669"/>
    <property type="project" value="UniProtKB-UniRule"/>
</dbReference>
<keyword evidence="17" id="KW-1185">Reference proteome</keyword>
<dbReference type="EMBL" id="QKYU01000001">
    <property type="protein sequence ID" value="PZW50881.1"/>
    <property type="molecule type" value="Genomic_DNA"/>
</dbReference>
<comment type="caution">
    <text evidence="16">The sequence shown here is derived from an EMBL/GenBank/DDBJ whole genome shotgun (WGS) entry which is preliminary data.</text>
</comment>
<dbReference type="Pfam" id="PF08264">
    <property type="entry name" value="Anticodon_1"/>
    <property type="match status" value="1"/>
</dbReference>
<dbReference type="Gene3D" id="1.10.730.10">
    <property type="entry name" value="Isoleucyl-tRNA Synthetase, Domain 1"/>
    <property type="match status" value="1"/>
</dbReference>
<keyword evidence="4 12" id="KW-0436">Ligase</keyword>
<dbReference type="PROSITE" id="PS00178">
    <property type="entry name" value="AA_TRNA_LIGASE_I"/>
    <property type="match status" value="1"/>
</dbReference>
<keyword evidence="3 12" id="KW-0963">Cytoplasm</keyword>
<dbReference type="InterPro" id="IPR033705">
    <property type="entry name" value="Anticodon_Ia_Val"/>
</dbReference>
<dbReference type="FunFam" id="1.10.287.380:FF:000001">
    <property type="entry name" value="Valine--tRNA ligase"/>
    <property type="match status" value="1"/>
</dbReference>
<keyword evidence="7 12" id="KW-0648">Protein biosynthesis</keyword>
<reference evidence="16 17" key="1">
    <citation type="submission" date="2018-06" db="EMBL/GenBank/DDBJ databases">
        <title>Genomic Encyclopedia of Archaeal and Bacterial Type Strains, Phase II (KMG-II): from individual species to whole genera.</title>
        <authorList>
            <person name="Goeker M."/>
        </authorList>
    </citation>
    <scope>NUCLEOTIDE SEQUENCE [LARGE SCALE GENOMIC DNA]</scope>
    <source>
        <strain evidence="16 17">DSM 24525</strain>
    </source>
</reference>
<comment type="subunit">
    <text evidence="2 12">Monomer.</text>
</comment>
<dbReference type="PANTHER" id="PTHR11946:SF93">
    <property type="entry name" value="VALINE--TRNA LIGASE, CHLOROPLASTIC_MITOCHONDRIAL 2"/>
    <property type="match status" value="1"/>
</dbReference>
<evidence type="ECO:0000256" key="12">
    <source>
        <dbReference type="HAMAP-Rule" id="MF_02004"/>
    </source>
</evidence>
<dbReference type="Gene3D" id="3.90.740.10">
    <property type="entry name" value="Valyl/Leucyl/Isoleucyl-tRNA synthetase, editing domain"/>
    <property type="match status" value="1"/>
</dbReference>
<dbReference type="InterPro" id="IPR002300">
    <property type="entry name" value="aa-tRNA-synth_Ia"/>
</dbReference>
<feature type="domain" description="Methionyl/Valyl/Leucyl/Isoleucyl-tRNA synthetase anticodon-binding" evidence="14">
    <location>
        <begin position="635"/>
        <end position="780"/>
    </location>
</feature>
<comment type="domain">
    <text evidence="12">The C-terminal coiled-coil domain is crucial for aminoacylation activity.</text>
</comment>
<keyword evidence="8 12" id="KW-0175">Coiled coil</keyword>
<accession>A0A2W7ISV6</accession>
<dbReference type="CDD" id="cd07962">
    <property type="entry name" value="Anticodon_Ia_Val"/>
    <property type="match status" value="1"/>
</dbReference>
<organism evidence="16 17">
    <name type="scientific">Humitalea rosea</name>
    <dbReference type="NCBI Taxonomy" id="990373"/>
    <lineage>
        <taxon>Bacteria</taxon>
        <taxon>Pseudomonadati</taxon>
        <taxon>Pseudomonadota</taxon>
        <taxon>Alphaproteobacteria</taxon>
        <taxon>Acetobacterales</taxon>
        <taxon>Roseomonadaceae</taxon>
        <taxon>Humitalea</taxon>
    </lineage>
</organism>
<dbReference type="SUPFAM" id="SSF47323">
    <property type="entry name" value="Anticodon-binding domain of a subclass of class I aminoacyl-tRNA synthetases"/>
    <property type="match status" value="1"/>
</dbReference>
<feature type="short sequence motif" description="'KMSKS' region" evidence="12">
    <location>
        <begin position="552"/>
        <end position="556"/>
    </location>
</feature>
<evidence type="ECO:0000256" key="3">
    <source>
        <dbReference type="ARBA" id="ARBA00022490"/>
    </source>
</evidence>
<evidence type="ECO:0000256" key="5">
    <source>
        <dbReference type="ARBA" id="ARBA00022741"/>
    </source>
</evidence>
<evidence type="ECO:0000256" key="10">
    <source>
        <dbReference type="ARBA" id="ARBA00047552"/>
    </source>
</evidence>
<dbReference type="NCBIfam" id="TIGR00422">
    <property type="entry name" value="valS"/>
    <property type="match status" value="1"/>
</dbReference>
<dbReference type="Gene3D" id="1.10.287.380">
    <property type="entry name" value="Valyl-tRNA synthetase, C-terminal domain"/>
    <property type="match status" value="1"/>
</dbReference>
<dbReference type="InterPro" id="IPR037118">
    <property type="entry name" value="Val-tRNA_synth_C_sf"/>
</dbReference>
<dbReference type="InterPro" id="IPR019499">
    <property type="entry name" value="Val-tRNA_synth_tRNA-bd"/>
</dbReference>
<feature type="domain" description="Aminoacyl-tRNA synthetase class Ia" evidence="13">
    <location>
        <begin position="23"/>
        <end position="591"/>
    </location>
</feature>
<evidence type="ECO:0000256" key="7">
    <source>
        <dbReference type="ARBA" id="ARBA00022917"/>
    </source>
</evidence>
<evidence type="ECO:0000256" key="6">
    <source>
        <dbReference type="ARBA" id="ARBA00022840"/>
    </source>
</evidence>
<dbReference type="GO" id="GO:0004832">
    <property type="term" value="F:valine-tRNA ligase activity"/>
    <property type="evidence" value="ECO:0007669"/>
    <property type="project" value="UniProtKB-UniRule"/>
</dbReference>
<gene>
    <name evidence="12" type="primary">valS</name>
    <name evidence="16" type="ORF">C8P66_10196</name>
</gene>
<comment type="subcellular location">
    <subcellularLocation>
        <location evidence="1 12">Cytoplasm</location>
    </subcellularLocation>
</comment>
<dbReference type="CDD" id="cd00817">
    <property type="entry name" value="ValRS_core"/>
    <property type="match status" value="1"/>
</dbReference>
<evidence type="ECO:0000256" key="8">
    <source>
        <dbReference type="ARBA" id="ARBA00023054"/>
    </source>
</evidence>
<dbReference type="Gene3D" id="3.40.50.620">
    <property type="entry name" value="HUPs"/>
    <property type="match status" value="2"/>
</dbReference>
<comment type="similarity">
    <text evidence="11 12">Belongs to the class-I aminoacyl-tRNA synthetase family. ValS type 1 subfamily.</text>
</comment>
<keyword evidence="5 12" id="KW-0547">Nucleotide-binding</keyword>
<evidence type="ECO:0000256" key="1">
    <source>
        <dbReference type="ARBA" id="ARBA00004496"/>
    </source>
</evidence>
<dbReference type="FunFam" id="3.40.50.620:FF:000032">
    <property type="entry name" value="Valine--tRNA ligase"/>
    <property type="match status" value="1"/>
</dbReference>
<dbReference type="SUPFAM" id="SSF50677">
    <property type="entry name" value="ValRS/IleRS/LeuRS editing domain"/>
    <property type="match status" value="1"/>
</dbReference>
<dbReference type="OrthoDB" id="9810365at2"/>
<comment type="function">
    <text evidence="12">Catalyzes the attachment of valine to tRNA(Val). As ValRS can inadvertently accommodate and process structurally similar amino acids such as threonine, to avoid such errors, it has a 'posttransfer' editing activity that hydrolyzes mischarged Thr-tRNA(Val) in a tRNA-dependent manner.</text>
</comment>
<feature type="short sequence motif" description="'HIGH' region" evidence="12">
    <location>
        <begin position="51"/>
        <end position="61"/>
    </location>
</feature>
<dbReference type="Pfam" id="PF10458">
    <property type="entry name" value="Val_tRNA-synt_C"/>
    <property type="match status" value="1"/>
</dbReference>
<dbReference type="GO" id="GO:0002161">
    <property type="term" value="F:aminoacyl-tRNA deacylase activity"/>
    <property type="evidence" value="ECO:0007669"/>
    <property type="project" value="InterPro"/>
</dbReference>
<dbReference type="GO" id="GO:0005829">
    <property type="term" value="C:cytosol"/>
    <property type="evidence" value="ECO:0007669"/>
    <property type="project" value="TreeGrafter"/>
</dbReference>
<protein>
    <recommendedName>
        <fullName evidence="12">Valine--tRNA ligase</fullName>
        <ecNumber evidence="12">6.1.1.9</ecNumber>
    </recommendedName>
    <alternativeName>
        <fullName evidence="12">Valyl-tRNA synthetase</fullName>
        <shortName evidence="12">ValRS</shortName>
    </alternativeName>
</protein>
<dbReference type="EC" id="6.1.1.9" evidence="12"/>
<dbReference type="AlphaFoldDB" id="A0A2W7ISV6"/>
<evidence type="ECO:0000256" key="9">
    <source>
        <dbReference type="ARBA" id="ARBA00023146"/>
    </source>
</evidence>
<evidence type="ECO:0000259" key="14">
    <source>
        <dbReference type="Pfam" id="PF08264"/>
    </source>
</evidence>
<dbReference type="InterPro" id="IPR014729">
    <property type="entry name" value="Rossmann-like_a/b/a_fold"/>
</dbReference>
<dbReference type="SUPFAM" id="SSF46589">
    <property type="entry name" value="tRNA-binding arm"/>
    <property type="match status" value="1"/>
</dbReference>
<dbReference type="Proteomes" id="UP000249688">
    <property type="component" value="Unassembled WGS sequence"/>
</dbReference>
<dbReference type="FunFam" id="3.40.50.620:FF:000078">
    <property type="entry name" value="Valine--tRNA ligase, mitochondrial"/>
    <property type="match status" value="1"/>
</dbReference>
<dbReference type="InterPro" id="IPR002303">
    <property type="entry name" value="Valyl-tRNA_ligase"/>
</dbReference>